<dbReference type="STRING" id="161355.PS9374_02761"/>
<reference evidence="5" key="2">
    <citation type="submission" date="2016-04" db="EMBL/GenBank/DDBJ databases">
        <title>Planomonospora sphaerica JCM9374 whole genome shotgun sequence.</title>
        <authorList>
            <person name="Suzuki T."/>
            <person name="Dohra H."/>
            <person name="Kodani S."/>
        </authorList>
    </citation>
    <scope>NUCLEOTIDE SEQUENCE [LARGE SCALE GENOMIC DNA]</scope>
    <source>
        <strain evidence="5">JCM 9374</strain>
    </source>
</reference>
<dbReference type="PROSITE" id="PS50088">
    <property type="entry name" value="ANK_REPEAT"/>
    <property type="match status" value="3"/>
</dbReference>
<dbReference type="Proteomes" id="UP000077701">
    <property type="component" value="Unassembled WGS sequence"/>
</dbReference>
<dbReference type="InterPro" id="IPR002110">
    <property type="entry name" value="Ankyrin_rpt"/>
</dbReference>
<feature type="repeat" description="ANK" evidence="3">
    <location>
        <begin position="90"/>
        <end position="122"/>
    </location>
</feature>
<keyword evidence="1" id="KW-0677">Repeat</keyword>
<dbReference type="PANTHER" id="PTHR24171">
    <property type="entry name" value="ANKYRIN REPEAT DOMAIN-CONTAINING PROTEIN 39-RELATED"/>
    <property type="match status" value="1"/>
</dbReference>
<dbReference type="SUPFAM" id="SSF48403">
    <property type="entry name" value="Ankyrin repeat"/>
    <property type="match status" value="1"/>
</dbReference>
<evidence type="ECO:0000256" key="2">
    <source>
        <dbReference type="ARBA" id="ARBA00023043"/>
    </source>
</evidence>
<proteinExistence type="predicted"/>
<accession>A0A171CRJ0</accession>
<keyword evidence="5" id="KW-1185">Reference proteome</keyword>
<dbReference type="PROSITE" id="PS50297">
    <property type="entry name" value="ANK_REP_REGION"/>
    <property type="match status" value="2"/>
</dbReference>
<sequence length="245" mass="25751">MVTMIYLDAGDPVALAAVAAIQGGDVGELRRLLHEHPGLARTRIGDPEGVSRTLLHVVTDWPGHRPNGPRTVEALVAAGAEVDGRFAGPHAETALHWAASTDDVPVLDALLAAGADIEAPGSVVDGGAPLADAVAFGQWNAARRLVERGARVNLWQAAALGLTERVHDLLRADPPPGRRELNGALWCACHGGRRETAEQLLSRGAELDHVGYDGLTPLDAACRSGAEELAAWLRARGATTAARRR</sequence>
<reference evidence="4 5" key="1">
    <citation type="journal article" date="2016" name="Genome Announc.">
        <title>Draft Genome Sequence of Planomonospora sphaerica JCM9374, a Rare Actinomycete.</title>
        <authorList>
            <person name="Dohra H."/>
            <person name="Suzuki T."/>
            <person name="Inoue Y."/>
            <person name="Kodani S."/>
        </authorList>
    </citation>
    <scope>NUCLEOTIDE SEQUENCE [LARGE SCALE GENOMIC DNA]</scope>
    <source>
        <strain evidence="4 5">JCM 9374</strain>
    </source>
</reference>
<evidence type="ECO:0000313" key="4">
    <source>
        <dbReference type="EMBL" id="GAT67108.1"/>
    </source>
</evidence>
<dbReference type="InterPro" id="IPR036770">
    <property type="entry name" value="Ankyrin_rpt-contain_sf"/>
</dbReference>
<gene>
    <name evidence="4" type="ORF">PS9374_02761</name>
</gene>
<protein>
    <submittedName>
        <fullName evidence="4">Ankyrin repeat-containing protein</fullName>
    </submittedName>
</protein>
<dbReference type="AlphaFoldDB" id="A0A171CRJ0"/>
<comment type="caution">
    <text evidence="4">The sequence shown here is derived from an EMBL/GenBank/DDBJ whole genome shotgun (WGS) entry which is preliminary data.</text>
</comment>
<name>A0A171CRJ0_9ACTN</name>
<feature type="repeat" description="ANK" evidence="3">
    <location>
        <begin position="213"/>
        <end position="245"/>
    </location>
</feature>
<dbReference type="SMART" id="SM00248">
    <property type="entry name" value="ANK"/>
    <property type="match status" value="5"/>
</dbReference>
<evidence type="ECO:0000256" key="1">
    <source>
        <dbReference type="ARBA" id="ARBA00022737"/>
    </source>
</evidence>
<dbReference type="Pfam" id="PF12796">
    <property type="entry name" value="Ank_2"/>
    <property type="match status" value="2"/>
</dbReference>
<organism evidence="4 5">
    <name type="scientific">Planomonospora sphaerica</name>
    <dbReference type="NCBI Taxonomy" id="161355"/>
    <lineage>
        <taxon>Bacteria</taxon>
        <taxon>Bacillati</taxon>
        <taxon>Actinomycetota</taxon>
        <taxon>Actinomycetes</taxon>
        <taxon>Streptosporangiales</taxon>
        <taxon>Streptosporangiaceae</taxon>
        <taxon>Planomonospora</taxon>
    </lineage>
</organism>
<keyword evidence="2 3" id="KW-0040">ANK repeat</keyword>
<feature type="repeat" description="ANK" evidence="3">
    <location>
        <begin position="125"/>
        <end position="157"/>
    </location>
</feature>
<evidence type="ECO:0000313" key="5">
    <source>
        <dbReference type="Proteomes" id="UP000077701"/>
    </source>
</evidence>
<dbReference type="Gene3D" id="1.25.40.20">
    <property type="entry name" value="Ankyrin repeat-containing domain"/>
    <property type="match status" value="2"/>
</dbReference>
<dbReference type="EMBL" id="BDCX01000006">
    <property type="protein sequence ID" value="GAT67108.1"/>
    <property type="molecule type" value="Genomic_DNA"/>
</dbReference>
<evidence type="ECO:0000256" key="3">
    <source>
        <dbReference type="PROSITE-ProRule" id="PRU00023"/>
    </source>
</evidence>